<name>A0A4S8N793_9ACTN</name>
<dbReference type="InterPro" id="IPR036318">
    <property type="entry name" value="FAD-bd_PCMH-like_sf"/>
</dbReference>
<dbReference type="Gene3D" id="3.30.465.10">
    <property type="match status" value="1"/>
</dbReference>
<dbReference type="InterPro" id="IPR016167">
    <property type="entry name" value="FAD-bd_PCMH_sub1"/>
</dbReference>
<dbReference type="Pfam" id="PF00941">
    <property type="entry name" value="FAD_binding_5"/>
    <property type="match status" value="1"/>
</dbReference>
<sequence length="285" mass="29840">MIPAAFEYVAPTSVEEALAALAEHGDDAKIIAGGQSLLPVLRMRLNAPEWVIDLGRIDSLRGVRDGGDHLVIGAMTTHHDVGRDPLVHEHALLISKAITHLADAQVRHRGTFGGALAHADPAGDLGAPALALGSTFVVQGPGGTREIPGADFFVDLFETAISDDEILTEVRVPKHDGWGASYEKFVRIAHQWPIVAVAATVRLEGDTIAEARVGLTNMGSTPLRAHAVEEALAGRPATEDAVAGAAALVADGTNPPSDLNGDADYRRHIATVMTRRAVLAAAGRG</sequence>
<dbReference type="InterPro" id="IPR016169">
    <property type="entry name" value="FAD-bd_PCMH_sub2"/>
</dbReference>
<evidence type="ECO:0000256" key="2">
    <source>
        <dbReference type="ARBA" id="ARBA00022827"/>
    </source>
</evidence>
<dbReference type="Gene3D" id="3.30.390.50">
    <property type="entry name" value="CO dehydrogenase flavoprotein, C-terminal domain"/>
    <property type="match status" value="1"/>
</dbReference>
<proteinExistence type="predicted"/>
<evidence type="ECO:0000259" key="4">
    <source>
        <dbReference type="PROSITE" id="PS51387"/>
    </source>
</evidence>
<comment type="caution">
    <text evidence="5">The sequence shown here is derived from an EMBL/GenBank/DDBJ whole genome shotgun (WGS) entry which is preliminary data.</text>
</comment>
<dbReference type="EMBL" id="STGW01000007">
    <property type="protein sequence ID" value="THV12078.1"/>
    <property type="molecule type" value="Genomic_DNA"/>
</dbReference>
<dbReference type="AlphaFoldDB" id="A0A4S8N793"/>
<evidence type="ECO:0000313" key="5">
    <source>
        <dbReference type="EMBL" id="THV12078.1"/>
    </source>
</evidence>
<reference evidence="5 6" key="1">
    <citation type="journal article" date="2009" name="Int. J. Syst. Evol. Microbiol.">
        <title>Nocardioides caeni sp. nov., isolated from wastewater.</title>
        <authorList>
            <person name="Yoon J.H."/>
            <person name="Kang S.J."/>
            <person name="Park S."/>
            <person name="Kim W."/>
            <person name="Oh T.K."/>
        </authorList>
    </citation>
    <scope>NUCLEOTIDE SEQUENCE [LARGE SCALE GENOMIC DNA]</scope>
    <source>
        <strain evidence="5 6">DSM 23134</strain>
    </source>
</reference>
<keyword evidence="3" id="KW-0560">Oxidoreductase</keyword>
<dbReference type="InterPro" id="IPR051312">
    <property type="entry name" value="Diverse_Substr_Oxidored"/>
</dbReference>
<evidence type="ECO:0000313" key="6">
    <source>
        <dbReference type="Proteomes" id="UP000307087"/>
    </source>
</evidence>
<keyword evidence="2" id="KW-0274">FAD</keyword>
<dbReference type="SMART" id="SM01092">
    <property type="entry name" value="CO_deh_flav_C"/>
    <property type="match status" value="1"/>
</dbReference>
<dbReference type="PANTHER" id="PTHR42659:SF2">
    <property type="entry name" value="XANTHINE DEHYDROGENASE SUBUNIT C-RELATED"/>
    <property type="match status" value="1"/>
</dbReference>
<dbReference type="Pfam" id="PF03450">
    <property type="entry name" value="CO_deh_flav_C"/>
    <property type="match status" value="1"/>
</dbReference>
<feature type="domain" description="FAD-binding PCMH-type" evidence="4">
    <location>
        <begin position="1"/>
        <end position="177"/>
    </location>
</feature>
<keyword evidence="1" id="KW-0285">Flavoprotein</keyword>
<dbReference type="InterPro" id="IPR016166">
    <property type="entry name" value="FAD-bd_PCMH"/>
</dbReference>
<dbReference type="GO" id="GO:0016491">
    <property type="term" value="F:oxidoreductase activity"/>
    <property type="evidence" value="ECO:0007669"/>
    <property type="project" value="UniProtKB-KW"/>
</dbReference>
<evidence type="ECO:0000256" key="3">
    <source>
        <dbReference type="ARBA" id="ARBA00023002"/>
    </source>
</evidence>
<keyword evidence="6" id="KW-1185">Reference proteome</keyword>
<dbReference type="Proteomes" id="UP000307087">
    <property type="component" value="Unassembled WGS sequence"/>
</dbReference>
<gene>
    <name evidence="5" type="ORF">E9934_12010</name>
</gene>
<dbReference type="OrthoDB" id="9793944at2"/>
<dbReference type="Gene3D" id="3.30.43.10">
    <property type="entry name" value="Uridine Diphospho-n-acetylenolpyruvylglucosamine Reductase, domain 2"/>
    <property type="match status" value="1"/>
</dbReference>
<protein>
    <submittedName>
        <fullName evidence="5">Xanthine dehydrogenase family protein subunit M</fullName>
    </submittedName>
</protein>
<evidence type="ECO:0000256" key="1">
    <source>
        <dbReference type="ARBA" id="ARBA00022630"/>
    </source>
</evidence>
<dbReference type="SUPFAM" id="SSF56176">
    <property type="entry name" value="FAD-binding/transporter-associated domain-like"/>
    <property type="match status" value="1"/>
</dbReference>
<dbReference type="PROSITE" id="PS51387">
    <property type="entry name" value="FAD_PCMH"/>
    <property type="match status" value="1"/>
</dbReference>
<dbReference type="SUPFAM" id="SSF55447">
    <property type="entry name" value="CO dehydrogenase flavoprotein C-terminal domain-like"/>
    <property type="match status" value="1"/>
</dbReference>
<accession>A0A4S8N793</accession>
<organism evidence="5 6">
    <name type="scientific">Nocardioides caeni</name>
    <dbReference type="NCBI Taxonomy" id="574700"/>
    <lineage>
        <taxon>Bacteria</taxon>
        <taxon>Bacillati</taxon>
        <taxon>Actinomycetota</taxon>
        <taxon>Actinomycetes</taxon>
        <taxon>Propionibacteriales</taxon>
        <taxon>Nocardioidaceae</taxon>
        <taxon>Nocardioides</taxon>
    </lineage>
</organism>
<dbReference type="InterPro" id="IPR002346">
    <property type="entry name" value="Mopterin_DH_FAD-bd"/>
</dbReference>
<dbReference type="PANTHER" id="PTHR42659">
    <property type="entry name" value="XANTHINE DEHYDROGENASE SUBUNIT C-RELATED"/>
    <property type="match status" value="1"/>
</dbReference>
<dbReference type="InterPro" id="IPR005107">
    <property type="entry name" value="CO_DH_flav_C"/>
</dbReference>
<dbReference type="RefSeq" id="WP_136563129.1">
    <property type="nucleotide sequence ID" value="NZ_BAABLS010000004.1"/>
</dbReference>
<dbReference type="InterPro" id="IPR036683">
    <property type="entry name" value="CO_DH_flav_C_dom_sf"/>
</dbReference>
<dbReference type="GO" id="GO:0071949">
    <property type="term" value="F:FAD binding"/>
    <property type="evidence" value="ECO:0007669"/>
    <property type="project" value="InterPro"/>
</dbReference>